<evidence type="ECO:0000313" key="2">
    <source>
        <dbReference type="EMBL" id="KAK4298344.1"/>
    </source>
</evidence>
<feature type="transmembrane region" description="Helical" evidence="1">
    <location>
        <begin position="6"/>
        <end position="28"/>
    </location>
</feature>
<organism evidence="2 3">
    <name type="scientific">Petrolisthes manimaculis</name>
    <dbReference type="NCBI Taxonomy" id="1843537"/>
    <lineage>
        <taxon>Eukaryota</taxon>
        <taxon>Metazoa</taxon>
        <taxon>Ecdysozoa</taxon>
        <taxon>Arthropoda</taxon>
        <taxon>Crustacea</taxon>
        <taxon>Multicrustacea</taxon>
        <taxon>Malacostraca</taxon>
        <taxon>Eumalacostraca</taxon>
        <taxon>Eucarida</taxon>
        <taxon>Decapoda</taxon>
        <taxon>Pleocyemata</taxon>
        <taxon>Anomura</taxon>
        <taxon>Galatheoidea</taxon>
        <taxon>Porcellanidae</taxon>
        <taxon>Petrolisthes</taxon>
    </lineage>
</organism>
<proteinExistence type="predicted"/>
<keyword evidence="1" id="KW-0812">Transmembrane</keyword>
<keyword evidence="1" id="KW-1133">Transmembrane helix</keyword>
<accession>A0AAE1NXU5</accession>
<dbReference type="EMBL" id="JAWZYT010003452">
    <property type="protein sequence ID" value="KAK4298344.1"/>
    <property type="molecule type" value="Genomic_DNA"/>
</dbReference>
<reference evidence="2" key="1">
    <citation type="submission" date="2023-11" db="EMBL/GenBank/DDBJ databases">
        <title>Genome assemblies of two species of porcelain crab, Petrolisthes cinctipes and Petrolisthes manimaculis (Anomura: Porcellanidae).</title>
        <authorList>
            <person name="Angst P."/>
        </authorList>
    </citation>
    <scope>NUCLEOTIDE SEQUENCE</scope>
    <source>
        <strain evidence="2">PB745_02</strain>
        <tissue evidence="2">Gill</tissue>
    </source>
</reference>
<keyword evidence="1" id="KW-0472">Membrane</keyword>
<sequence>MQPASVVVVVVVVVVVEGGLCCPGWLALLPHQPAIQGVGLKRRTVKVAFGEVWGEGKVKRRRRKGGFKVKCEMRVNEEFEVEEKG</sequence>
<name>A0AAE1NXU5_9EUCA</name>
<dbReference type="AlphaFoldDB" id="A0AAE1NXU5"/>
<protein>
    <submittedName>
        <fullName evidence="2">Uncharacterized protein</fullName>
    </submittedName>
</protein>
<evidence type="ECO:0000313" key="3">
    <source>
        <dbReference type="Proteomes" id="UP001292094"/>
    </source>
</evidence>
<dbReference type="Proteomes" id="UP001292094">
    <property type="component" value="Unassembled WGS sequence"/>
</dbReference>
<evidence type="ECO:0000256" key="1">
    <source>
        <dbReference type="SAM" id="Phobius"/>
    </source>
</evidence>
<comment type="caution">
    <text evidence="2">The sequence shown here is derived from an EMBL/GenBank/DDBJ whole genome shotgun (WGS) entry which is preliminary data.</text>
</comment>
<keyword evidence="3" id="KW-1185">Reference proteome</keyword>
<gene>
    <name evidence="2" type="ORF">Pmani_029300</name>
</gene>